<accession>A0AA38M6N6</accession>
<comment type="caution">
    <text evidence="2">The sequence shown here is derived from an EMBL/GenBank/DDBJ whole genome shotgun (WGS) entry which is preliminary data.</text>
</comment>
<dbReference type="InterPro" id="IPR015897">
    <property type="entry name" value="CHK_kinase-like"/>
</dbReference>
<dbReference type="EMBL" id="JALNTZ010000007">
    <property type="protein sequence ID" value="KAJ3646100.1"/>
    <property type="molecule type" value="Genomic_DNA"/>
</dbReference>
<dbReference type="Pfam" id="PF02958">
    <property type="entry name" value="EcKL"/>
    <property type="match status" value="1"/>
</dbReference>
<gene>
    <name evidence="2" type="ORF">Zmor_023707</name>
</gene>
<dbReference type="InterPro" id="IPR004119">
    <property type="entry name" value="EcKL"/>
</dbReference>
<dbReference type="SUPFAM" id="SSF56112">
    <property type="entry name" value="Protein kinase-like (PK-like)"/>
    <property type="match status" value="1"/>
</dbReference>
<dbReference type="PANTHER" id="PTHR11012">
    <property type="entry name" value="PROTEIN KINASE-LIKE DOMAIN-CONTAINING"/>
    <property type="match status" value="1"/>
</dbReference>
<dbReference type="SMART" id="SM00587">
    <property type="entry name" value="CHK"/>
    <property type="match status" value="1"/>
</dbReference>
<dbReference type="PANTHER" id="PTHR11012:SF30">
    <property type="entry name" value="PROTEIN KINASE-LIKE DOMAIN-CONTAINING"/>
    <property type="match status" value="1"/>
</dbReference>
<evidence type="ECO:0000313" key="3">
    <source>
        <dbReference type="Proteomes" id="UP001168821"/>
    </source>
</evidence>
<feature type="domain" description="CHK kinase-like" evidence="1">
    <location>
        <begin position="125"/>
        <end position="317"/>
    </location>
</feature>
<dbReference type="Proteomes" id="UP001168821">
    <property type="component" value="Unassembled WGS sequence"/>
</dbReference>
<dbReference type="AlphaFoldDB" id="A0AA38M6N6"/>
<evidence type="ECO:0000313" key="2">
    <source>
        <dbReference type="EMBL" id="KAJ3646100.1"/>
    </source>
</evidence>
<organism evidence="2 3">
    <name type="scientific">Zophobas morio</name>
    <dbReference type="NCBI Taxonomy" id="2755281"/>
    <lineage>
        <taxon>Eukaryota</taxon>
        <taxon>Metazoa</taxon>
        <taxon>Ecdysozoa</taxon>
        <taxon>Arthropoda</taxon>
        <taxon>Hexapoda</taxon>
        <taxon>Insecta</taxon>
        <taxon>Pterygota</taxon>
        <taxon>Neoptera</taxon>
        <taxon>Endopterygota</taxon>
        <taxon>Coleoptera</taxon>
        <taxon>Polyphaga</taxon>
        <taxon>Cucujiformia</taxon>
        <taxon>Tenebrionidae</taxon>
        <taxon>Zophobas</taxon>
    </lineage>
</organism>
<name>A0AA38M6N6_9CUCU</name>
<evidence type="ECO:0000259" key="1">
    <source>
        <dbReference type="SMART" id="SM00587"/>
    </source>
</evidence>
<sequence length="398" mass="46403">MRDNQISDLIQLAVKNENFIDYKLDIHGKSGPGDGYMGKITFVTVTGKTKTQETKTLNLAIKSSTENQIFRNQVPIKLLFEQEIYIYDKVIPTFKKFQQEMGFRSPVLESLPTCYTTQRGENEVLVLENLKNRGFDLWDRTVPMDMGHIKTLLKAYAEWHAFSLALRWKNPENCQELVKNYVNMWSYHIHQVEIEPVFFQYHEEVRKFWEKDEKDIASLKFSKDTINYILHKLIAEDPEYHVISHCDGWTNNFMFRLEQKSQKPVEASIIDWQLSGLSSPVLDLSYFIYTCVDTQEHADVKELLKIYYASLSSSLYQLKCDPSEVLSFNTLVQQWKKFSCYGLLFGTFILRFSLCESGDAPDFVEGIPKGKNLLKILISTFRIEKCIISALEIICYIM</sequence>
<protein>
    <recommendedName>
        <fullName evidence="1">CHK kinase-like domain-containing protein</fullName>
    </recommendedName>
</protein>
<keyword evidence="3" id="KW-1185">Reference proteome</keyword>
<proteinExistence type="predicted"/>
<dbReference type="Gene3D" id="3.90.1200.10">
    <property type="match status" value="1"/>
</dbReference>
<reference evidence="2" key="1">
    <citation type="journal article" date="2023" name="G3 (Bethesda)">
        <title>Whole genome assemblies of Zophobas morio and Tenebrio molitor.</title>
        <authorList>
            <person name="Kaur S."/>
            <person name="Stinson S.A."/>
            <person name="diCenzo G.C."/>
        </authorList>
    </citation>
    <scope>NUCLEOTIDE SEQUENCE</scope>
    <source>
        <strain evidence="2">QUZm001</strain>
    </source>
</reference>
<dbReference type="InterPro" id="IPR011009">
    <property type="entry name" value="Kinase-like_dom_sf"/>
</dbReference>